<organism evidence="7 8">
    <name type="scientific">Marinicauda algicola</name>
    <dbReference type="NCBI Taxonomy" id="2029849"/>
    <lineage>
        <taxon>Bacteria</taxon>
        <taxon>Pseudomonadati</taxon>
        <taxon>Pseudomonadota</taxon>
        <taxon>Alphaproteobacteria</taxon>
        <taxon>Maricaulales</taxon>
        <taxon>Maricaulaceae</taxon>
        <taxon>Marinicauda</taxon>
    </lineage>
</organism>
<feature type="transmembrane region" description="Helical" evidence="5">
    <location>
        <begin position="12"/>
        <end position="32"/>
    </location>
</feature>
<evidence type="ECO:0000313" key="8">
    <source>
        <dbReference type="Proteomes" id="UP000308054"/>
    </source>
</evidence>
<accession>A0A4S2H152</accession>
<feature type="transmembrane region" description="Helical" evidence="5">
    <location>
        <begin position="38"/>
        <end position="60"/>
    </location>
</feature>
<protein>
    <submittedName>
        <fullName evidence="7">TM2 domain-containing protein</fullName>
    </submittedName>
</protein>
<dbReference type="PANTHER" id="PTHR21016:SF25">
    <property type="entry name" value="TM2 DOMAIN-CONTAINING PROTEIN DDB_G0277895-RELATED"/>
    <property type="match status" value="1"/>
</dbReference>
<dbReference type="InterPro" id="IPR050932">
    <property type="entry name" value="TM2D1-3-like"/>
</dbReference>
<evidence type="ECO:0000256" key="1">
    <source>
        <dbReference type="ARBA" id="ARBA00004141"/>
    </source>
</evidence>
<dbReference type="OrthoDB" id="2004788at2"/>
<keyword evidence="2 5" id="KW-0812">Transmembrane</keyword>
<keyword evidence="3 5" id="KW-1133">Transmembrane helix</keyword>
<dbReference type="AlphaFoldDB" id="A0A4S2H152"/>
<keyword evidence="8" id="KW-1185">Reference proteome</keyword>
<dbReference type="RefSeq" id="WP_135995795.1">
    <property type="nucleotide sequence ID" value="NZ_CP071057.1"/>
</dbReference>
<dbReference type="InterPro" id="IPR007829">
    <property type="entry name" value="TM2"/>
</dbReference>
<comment type="caution">
    <text evidence="7">The sequence shown here is derived from an EMBL/GenBank/DDBJ whole genome shotgun (WGS) entry which is preliminary data.</text>
</comment>
<evidence type="ECO:0000256" key="4">
    <source>
        <dbReference type="ARBA" id="ARBA00023136"/>
    </source>
</evidence>
<dbReference type="GO" id="GO:0016020">
    <property type="term" value="C:membrane"/>
    <property type="evidence" value="ECO:0007669"/>
    <property type="project" value="UniProtKB-SubCell"/>
</dbReference>
<evidence type="ECO:0000256" key="3">
    <source>
        <dbReference type="ARBA" id="ARBA00022989"/>
    </source>
</evidence>
<dbReference type="EMBL" id="SRXW01000002">
    <property type="protein sequence ID" value="TGY89255.1"/>
    <property type="molecule type" value="Genomic_DNA"/>
</dbReference>
<comment type="subcellular location">
    <subcellularLocation>
        <location evidence="1">Membrane</location>
        <topology evidence="1">Multi-pass membrane protein</topology>
    </subcellularLocation>
</comment>
<evidence type="ECO:0000313" key="7">
    <source>
        <dbReference type="EMBL" id="TGY89255.1"/>
    </source>
</evidence>
<reference evidence="7 8" key="1">
    <citation type="journal article" date="2017" name="Int. J. Syst. Evol. Microbiol.">
        <title>Marinicauda algicola sp. nov., isolated from a marine red alga Rhodosorus marinus.</title>
        <authorList>
            <person name="Jeong S.E."/>
            <person name="Jeon S.H."/>
            <person name="Chun B.H."/>
            <person name="Kim D.W."/>
            <person name="Jeon C.O."/>
        </authorList>
    </citation>
    <scope>NUCLEOTIDE SEQUENCE [LARGE SCALE GENOMIC DNA]</scope>
    <source>
        <strain evidence="7 8">JCM 31718</strain>
    </source>
</reference>
<proteinExistence type="predicted"/>
<name>A0A4S2H152_9PROT</name>
<evidence type="ECO:0000259" key="6">
    <source>
        <dbReference type="Pfam" id="PF05154"/>
    </source>
</evidence>
<gene>
    <name evidence="7" type="ORF">E5163_09050</name>
</gene>
<dbReference type="PANTHER" id="PTHR21016">
    <property type="entry name" value="BETA-AMYLOID BINDING PROTEIN-RELATED"/>
    <property type="match status" value="1"/>
</dbReference>
<dbReference type="Proteomes" id="UP000308054">
    <property type="component" value="Unassembled WGS sequence"/>
</dbReference>
<keyword evidence="4 5" id="KW-0472">Membrane</keyword>
<sequence length="73" mass="8365">MTDETVSPKRKSMVIAYLLWVFLGVLAAHRFYLREKGWIQLVTVILFGVGIFWVVADLFLIPGIVKKKNEGEL</sequence>
<dbReference type="Pfam" id="PF05154">
    <property type="entry name" value="TM2"/>
    <property type="match status" value="1"/>
</dbReference>
<evidence type="ECO:0000256" key="5">
    <source>
        <dbReference type="SAM" id="Phobius"/>
    </source>
</evidence>
<feature type="domain" description="TM2" evidence="6">
    <location>
        <begin position="10"/>
        <end position="55"/>
    </location>
</feature>
<evidence type="ECO:0000256" key="2">
    <source>
        <dbReference type="ARBA" id="ARBA00022692"/>
    </source>
</evidence>